<evidence type="ECO:0000313" key="2">
    <source>
        <dbReference type="Proteomes" id="UP000251197"/>
    </source>
</evidence>
<dbReference type="AlphaFoldDB" id="A0A2X2TB32"/>
<sequence length="143" mass="16281">MRIGYTVQDQQERTFVFGDQIGQIVFLILAARLHAGNDALVYRAFGFLVEPLAICHLHRDPLRFNSVDQRHQALVFATFQDKDFLKTLRSTFKQGLDGVNAVNNFTHRYHSLRTRVRPCWFVHGLDLAPHPGPLPKGGEGGKR</sequence>
<dbReference type="EMBL" id="UAVU01000003">
    <property type="protein sequence ID" value="SQA97763.1"/>
    <property type="molecule type" value="Genomic_DNA"/>
</dbReference>
<gene>
    <name evidence="1" type="ORF">NCTC12120_01605</name>
</gene>
<accession>A0A2X2TB32</accession>
<organism evidence="1 2">
    <name type="scientific">Cedecea neteri</name>
    <dbReference type="NCBI Taxonomy" id="158822"/>
    <lineage>
        <taxon>Bacteria</taxon>
        <taxon>Pseudomonadati</taxon>
        <taxon>Pseudomonadota</taxon>
        <taxon>Gammaproteobacteria</taxon>
        <taxon>Enterobacterales</taxon>
        <taxon>Enterobacteriaceae</taxon>
        <taxon>Cedecea</taxon>
    </lineage>
</organism>
<dbReference type="Proteomes" id="UP000251197">
    <property type="component" value="Unassembled WGS sequence"/>
</dbReference>
<name>A0A2X2TB32_9ENTR</name>
<proteinExistence type="predicted"/>
<protein>
    <submittedName>
        <fullName evidence="1">Uncharacterized protein</fullName>
    </submittedName>
</protein>
<evidence type="ECO:0000313" key="1">
    <source>
        <dbReference type="EMBL" id="SQA97763.1"/>
    </source>
</evidence>
<reference evidence="1 2" key="1">
    <citation type="submission" date="2018-06" db="EMBL/GenBank/DDBJ databases">
        <authorList>
            <consortium name="Pathogen Informatics"/>
            <person name="Doyle S."/>
        </authorList>
    </citation>
    <scope>NUCLEOTIDE SEQUENCE [LARGE SCALE GENOMIC DNA]</scope>
    <source>
        <strain evidence="1 2">NCTC12120</strain>
    </source>
</reference>